<gene>
    <name evidence="1" type="ORF">LTR09_003792</name>
</gene>
<evidence type="ECO:0000313" key="2">
    <source>
        <dbReference type="Proteomes" id="UP001271007"/>
    </source>
</evidence>
<comment type="caution">
    <text evidence="1">The sequence shown here is derived from an EMBL/GenBank/DDBJ whole genome shotgun (WGS) entry which is preliminary data.</text>
</comment>
<reference evidence="1" key="1">
    <citation type="submission" date="2023-04" db="EMBL/GenBank/DDBJ databases">
        <title>Black Yeasts Isolated from many extreme environments.</title>
        <authorList>
            <person name="Coleine C."/>
            <person name="Stajich J.E."/>
            <person name="Selbmann L."/>
        </authorList>
    </citation>
    <scope>NUCLEOTIDE SEQUENCE</scope>
    <source>
        <strain evidence="1">CCFEE 5312</strain>
    </source>
</reference>
<dbReference type="AlphaFoldDB" id="A0AAJ0DJS8"/>
<sequence>MLYLEFMARKTWGHTNDLQVWLYHHQFNGTIQQEREFFEDKKWTAEELQSAVQYAVQVANHYSDEHRQMLIDWMDMTDDEIELVDLDYFITADDAKVDGVIVPDDLTRMELAEIDTERQMPSTIALLGIIRGMDKDWAAYYARRRRDKQFRRYASLWKDVENAGLVDHVQETDCCTLAEIETSKKLDERHTTFEHYTEQELLYYAWEPQDRPEPVNVSGKKITFEQTGNRYKAMEQQEWRRSIAIVAKTACTIKKELKMLRKVYEAAIGVRPGVIPDPWSDSDSSDSES</sequence>
<dbReference type="Proteomes" id="UP001271007">
    <property type="component" value="Unassembled WGS sequence"/>
</dbReference>
<evidence type="ECO:0000313" key="1">
    <source>
        <dbReference type="EMBL" id="KAK3055239.1"/>
    </source>
</evidence>
<proteinExistence type="predicted"/>
<protein>
    <submittedName>
        <fullName evidence="1">Uncharacterized protein</fullName>
    </submittedName>
</protein>
<organism evidence="1 2">
    <name type="scientific">Extremus antarcticus</name>
    <dbReference type="NCBI Taxonomy" id="702011"/>
    <lineage>
        <taxon>Eukaryota</taxon>
        <taxon>Fungi</taxon>
        <taxon>Dikarya</taxon>
        <taxon>Ascomycota</taxon>
        <taxon>Pezizomycotina</taxon>
        <taxon>Dothideomycetes</taxon>
        <taxon>Dothideomycetidae</taxon>
        <taxon>Mycosphaerellales</taxon>
        <taxon>Extremaceae</taxon>
        <taxon>Extremus</taxon>
    </lineage>
</organism>
<keyword evidence="2" id="KW-1185">Reference proteome</keyword>
<name>A0AAJ0DJS8_9PEZI</name>
<dbReference type="EMBL" id="JAWDJX010000009">
    <property type="protein sequence ID" value="KAK3055239.1"/>
    <property type="molecule type" value="Genomic_DNA"/>
</dbReference>
<accession>A0AAJ0DJS8</accession>